<protein>
    <submittedName>
        <fullName evidence="1">Uncharacterized protein</fullName>
    </submittedName>
</protein>
<accession>A0A8S5PQM0</accession>
<dbReference type="EMBL" id="BK015483">
    <property type="protein sequence ID" value="DAE09154.1"/>
    <property type="molecule type" value="Genomic_DNA"/>
</dbReference>
<organism evidence="1">
    <name type="scientific">Siphoviridae sp. ctZro7</name>
    <dbReference type="NCBI Taxonomy" id="2825561"/>
    <lineage>
        <taxon>Viruses</taxon>
        <taxon>Duplodnaviria</taxon>
        <taxon>Heunggongvirae</taxon>
        <taxon>Uroviricota</taxon>
        <taxon>Caudoviricetes</taxon>
    </lineage>
</organism>
<evidence type="ECO:0000313" key="1">
    <source>
        <dbReference type="EMBL" id="DAE09154.1"/>
    </source>
</evidence>
<name>A0A8S5PQM0_9CAUD</name>
<sequence>MKFKTFLLIEAIRCEGLDNGQWNIYWHVIPVDTKEFYGTRESHTLPVGAWIAVYKWNHERMGLIDKLSPDLHLSINDKEEVLFFNVSE</sequence>
<reference evidence="1" key="1">
    <citation type="journal article" date="2021" name="Proc. Natl. Acad. Sci. U.S.A.">
        <title>A Catalog of Tens of Thousands of Viruses from Human Metagenomes Reveals Hidden Associations with Chronic Diseases.</title>
        <authorList>
            <person name="Tisza M.J."/>
            <person name="Buck C.B."/>
        </authorList>
    </citation>
    <scope>NUCLEOTIDE SEQUENCE</scope>
    <source>
        <strain evidence="1">CtZro7</strain>
    </source>
</reference>
<proteinExistence type="predicted"/>